<dbReference type="InterPro" id="IPR036179">
    <property type="entry name" value="Ig-like_dom_sf"/>
</dbReference>
<evidence type="ECO:0000313" key="18">
    <source>
        <dbReference type="Proteomes" id="UP001187343"/>
    </source>
</evidence>
<keyword evidence="11" id="KW-0325">Glycoprotein</keyword>
<evidence type="ECO:0000256" key="7">
    <source>
        <dbReference type="ARBA" id="ARBA00023130"/>
    </source>
</evidence>
<evidence type="ECO:0000256" key="12">
    <source>
        <dbReference type="ARBA" id="ARBA00023288"/>
    </source>
</evidence>
<dbReference type="GO" id="GO:0005886">
    <property type="term" value="C:plasma membrane"/>
    <property type="evidence" value="ECO:0007669"/>
    <property type="project" value="UniProtKB-SubCell"/>
</dbReference>
<evidence type="ECO:0000256" key="4">
    <source>
        <dbReference type="ARBA" id="ARBA00022729"/>
    </source>
</evidence>
<organism evidence="17 18">
    <name type="scientific">Cirrhinus molitorella</name>
    <name type="common">mud carp</name>
    <dbReference type="NCBI Taxonomy" id="172907"/>
    <lineage>
        <taxon>Eukaryota</taxon>
        <taxon>Metazoa</taxon>
        <taxon>Chordata</taxon>
        <taxon>Craniata</taxon>
        <taxon>Vertebrata</taxon>
        <taxon>Euteleostomi</taxon>
        <taxon>Actinopterygii</taxon>
        <taxon>Neopterygii</taxon>
        <taxon>Teleostei</taxon>
        <taxon>Ostariophysi</taxon>
        <taxon>Cypriniformes</taxon>
        <taxon>Cyprinidae</taxon>
        <taxon>Labeoninae</taxon>
        <taxon>Labeonini</taxon>
        <taxon>Cirrhinus</taxon>
    </lineage>
</organism>
<feature type="chain" id="PRO_5041711670" description="Ig-like domain-containing protein" evidence="15">
    <location>
        <begin position="21"/>
        <end position="213"/>
    </location>
</feature>
<dbReference type="PANTHER" id="PTHR10441:SF2">
    <property type="entry name" value="T-CELL SURFACE GLYCOPROTEIN CD8 ALPHA CHAIN"/>
    <property type="match status" value="1"/>
</dbReference>
<evidence type="ECO:0000256" key="5">
    <source>
        <dbReference type="ARBA" id="ARBA00022859"/>
    </source>
</evidence>
<keyword evidence="9" id="KW-0564">Palmitate</keyword>
<gene>
    <name evidence="17" type="ORF">Q8A67_022329</name>
</gene>
<sequence length="213" mass="23742">MCRIYTGFCVILSLFYGGFANTVYQEGQEVTVNCDTKQAGVITFWFQINNNGAKYLFTAKSTDVKFNVNATKYKVNPSGKISLAIQSFEKKKDSGLYTCAAMNNNKLFFGETTNIIGKPDPTILPPKIAPTTPKIAPMVTTTIPQCKCPKAPKHSINCETWILSSLASGCGVLLILLIFTILYCNRLRTRRCPHHYKRQPRPAGHAKLPNNHF</sequence>
<keyword evidence="7" id="KW-1064">Adaptive immunity</keyword>
<keyword evidence="4 15" id="KW-0732">Signal</keyword>
<evidence type="ECO:0000256" key="11">
    <source>
        <dbReference type="ARBA" id="ARBA00023180"/>
    </source>
</evidence>
<evidence type="ECO:0000256" key="6">
    <source>
        <dbReference type="ARBA" id="ARBA00022989"/>
    </source>
</evidence>
<keyword evidence="6 14" id="KW-1133">Transmembrane helix</keyword>
<comment type="caution">
    <text evidence="17">The sequence shown here is derived from an EMBL/GenBank/DDBJ whole genome shotgun (WGS) entry which is preliminary data.</text>
</comment>
<protein>
    <recommendedName>
        <fullName evidence="16">Ig-like domain-containing protein</fullName>
    </recommendedName>
</protein>
<proteinExistence type="predicted"/>
<keyword evidence="5" id="KW-0391">Immunity</keyword>
<evidence type="ECO:0000256" key="14">
    <source>
        <dbReference type="SAM" id="Phobius"/>
    </source>
</evidence>
<dbReference type="Pfam" id="PF07686">
    <property type="entry name" value="V-set"/>
    <property type="match status" value="1"/>
</dbReference>
<keyword evidence="3 14" id="KW-0812">Transmembrane</keyword>
<evidence type="ECO:0000313" key="17">
    <source>
        <dbReference type="EMBL" id="KAK2872432.1"/>
    </source>
</evidence>
<evidence type="ECO:0000259" key="16">
    <source>
        <dbReference type="PROSITE" id="PS50835"/>
    </source>
</evidence>
<dbReference type="InterPro" id="IPR013106">
    <property type="entry name" value="Ig_V-set"/>
</dbReference>
<evidence type="ECO:0000256" key="9">
    <source>
        <dbReference type="ARBA" id="ARBA00023139"/>
    </source>
</evidence>
<dbReference type="PROSITE" id="PS50835">
    <property type="entry name" value="IG_LIKE"/>
    <property type="match status" value="1"/>
</dbReference>
<dbReference type="SUPFAM" id="SSF48726">
    <property type="entry name" value="Immunoglobulin"/>
    <property type="match status" value="1"/>
</dbReference>
<dbReference type="Gene3D" id="2.60.40.10">
    <property type="entry name" value="Immunoglobulins"/>
    <property type="match status" value="1"/>
</dbReference>
<evidence type="ECO:0000256" key="10">
    <source>
        <dbReference type="ARBA" id="ARBA00023157"/>
    </source>
</evidence>
<keyword evidence="18" id="KW-1185">Reference proteome</keyword>
<accession>A0AA88TC23</accession>
<dbReference type="GO" id="GO:0002250">
    <property type="term" value="P:adaptive immune response"/>
    <property type="evidence" value="ECO:0007669"/>
    <property type="project" value="UniProtKB-KW"/>
</dbReference>
<dbReference type="AlphaFoldDB" id="A0AA88TC23"/>
<dbReference type="InterPro" id="IPR013783">
    <property type="entry name" value="Ig-like_fold"/>
</dbReference>
<evidence type="ECO:0000256" key="8">
    <source>
        <dbReference type="ARBA" id="ARBA00023136"/>
    </source>
</evidence>
<name>A0AA88TC23_9TELE</name>
<evidence type="ECO:0000256" key="15">
    <source>
        <dbReference type="SAM" id="SignalP"/>
    </source>
</evidence>
<evidence type="ECO:0000256" key="13">
    <source>
        <dbReference type="ARBA" id="ARBA00023319"/>
    </source>
</evidence>
<keyword evidence="8 14" id="KW-0472">Membrane</keyword>
<dbReference type="EMBL" id="JAUYZG010000022">
    <property type="protein sequence ID" value="KAK2872432.1"/>
    <property type="molecule type" value="Genomic_DNA"/>
</dbReference>
<keyword evidence="10" id="KW-1015">Disulfide bond</keyword>
<keyword evidence="13" id="KW-0393">Immunoglobulin domain</keyword>
<dbReference type="InterPro" id="IPR007110">
    <property type="entry name" value="Ig-like_dom"/>
</dbReference>
<feature type="signal peptide" evidence="15">
    <location>
        <begin position="1"/>
        <end position="20"/>
    </location>
</feature>
<evidence type="ECO:0000256" key="3">
    <source>
        <dbReference type="ARBA" id="ARBA00022692"/>
    </source>
</evidence>
<reference evidence="17" key="1">
    <citation type="submission" date="2023-08" db="EMBL/GenBank/DDBJ databases">
        <title>Chromosome-level Genome Assembly of mud carp (Cirrhinus molitorella).</title>
        <authorList>
            <person name="Liu H."/>
        </authorList>
    </citation>
    <scope>NUCLEOTIDE SEQUENCE</scope>
    <source>
        <strain evidence="17">Prfri</strain>
        <tissue evidence="17">Muscle</tissue>
    </source>
</reference>
<feature type="transmembrane region" description="Helical" evidence="14">
    <location>
        <begin position="161"/>
        <end position="184"/>
    </location>
</feature>
<comment type="subcellular location">
    <subcellularLocation>
        <location evidence="1">Cell membrane</location>
        <topology evidence="1">Single-pass type I membrane protein</topology>
    </subcellularLocation>
</comment>
<dbReference type="Proteomes" id="UP001187343">
    <property type="component" value="Unassembled WGS sequence"/>
</dbReference>
<keyword evidence="2" id="KW-1003">Cell membrane</keyword>
<dbReference type="InterPro" id="IPR015468">
    <property type="entry name" value="CD8_asu"/>
</dbReference>
<keyword evidence="12" id="KW-0449">Lipoprotein</keyword>
<evidence type="ECO:0000256" key="2">
    <source>
        <dbReference type="ARBA" id="ARBA00022475"/>
    </source>
</evidence>
<dbReference type="PANTHER" id="PTHR10441">
    <property type="entry name" value="CD8 ALPHA CHAIN"/>
    <property type="match status" value="1"/>
</dbReference>
<feature type="domain" description="Ig-like" evidence="16">
    <location>
        <begin position="26"/>
        <end position="105"/>
    </location>
</feature>
<evidence type="ECO:0000256" key="1">
    <source>
        <dbReference type="ARBA" id="ARBA00004251"/>
    </source>
</evidence>